<gene>
    <name evidence="2" type="ORF">QBC37DRAFT_325396</name>
</gene>
<comment type="caution">
    <text evidence="2">The sequence shown here is derived from an EMBL/GenBank/DDBJ whole genome shotgun (WGS) entry which is preliminary data.</text>
</comment>
<evidence type="ECO:0000313" key="3">
    <source>
        <dbReference type="Proteomes" id="UP001301769"/>
    </source>
</evidence>
<protein>
    <submittedName>
        <fullName evidence="2">Uncharacterized protein</fullName>
    </submittedName>
</protein>
<name>A0AAN6XZN0_9PEZI</name>
<dbReference type="Proteomes" id="UP001301769">
    <property type="component" value="Unassembled WGS sequence"/>
</dbReference>
<feature type="transmembrane region" description="Helical" evidence="1">
    <location>
        <begin position="744"/>
        <end position="766"/>
    </location>
</feature>
<evidence type="ECO:0000313" key="2">
    <source>
        <dbReference type="EMBL" id="KAK4208621.1"/>
    </source>
</evidence>
<reference evidence="2" key="2">
    <citation type="submission" date="2023-05" db="EMBL/GenBank/DDBJ databases">
        <authorList>
            <consortium name="Lawrence Berkeley National Laboratory"/>
            <person name="Steindorff A."/>
            <person name="Hensen N."/>
            <person name="Bonometti L."/>
            <person name="Westerberg I."/>
            <person name="Brannstrom I.O."/>
            <person name="Guillou S."/>
            <person name="Cros-Aarteil S."/>
            <person name="Calhoun S."/>
            <person name="Haridas S."/>
            <person name="Kuo A."/>
            <person name="Mondo S."/>
            <person name="Pangilinan J."/>
            <person name="Riley R."/>
            <person name="Labutti K."/>
            <person name="Andreopoulos B."/>
            <person name="Lipzen A."/>
            <person name="Chen C."/>
            <person name="Yanf M."/>
            <person name="Daum C."/>
            <person name="Ng V."/>
            <person name="Clum A."/>
            <person name="Ohm R."/>
            <person name="Martin F."/>
            <person name="Silar P."/>
            <person name="Natvig D."/>
            <person name="Lalanne C."/>
            <person name="Gautier V."/>
            <person name="Ament-Velasquez S.L."/>
            <person name="Kruys A."/>
            <person name="Hutchinson M.I."/>
            <person name="Powell A.J."/>
            <person name="Barry K."/>
            <person name="Miller A.N."/>
            <person name="Grigoriev I.V."/>
            <person name="Debuchy R."/>
            <person name="Gladieux P."/>
            <person name="Thoren M.H."/>
            <person name="Johannesson H."/>
        </authorList>
    </citation>
    <scope>NUCLEOTIDE SEQUENCE</scope>
    <source>
        <strain evidence="2">PSN293</strain>
    </source>
</reference>
<organism evidence="2 3">
    <name type="scientific">Rhypophila decipiens</name>
    <dbReference type="NCBI Taxonomy" id="261697"/>
    <lineage>
        <taxon>Eukaryota</taxon>
        <taxon>Fungi</taxon>
        <taxon>Dikarya</taxon>
        <taxon>Ascomycota</taxon>
        <taxon>Pezizomycotina</taxon>
        <taxon>Sordariomycetes</taxon>
        <taxon>Sordariomycetidae</taxon>
        <taxon>Sordariales</taxon>
        <taxon>Naviculisporaceae</taxon>
        <taxon>Rhypophila</taxon>
    </lineage>
</organism>
<keyword evidence="1" id="KW-0472">Membrane</keyword>
<keyword evidence="3" id="KW-1185">Reference proteome</keyword>
<evidence type="ECO:0000256" key="1">
    <source>
        <dbReference type="SAM" id="Phobius"/>
    </source>
</evidence>
<keyword evidence="1" id="KW-0812">Transmembrane</keyword>
<accession>A0AAN6XZN0</accession>
<dbReference type="EMBL" id="MU858236">
    <property type="protein sequence ID" value="KAK4208621.1"/>
    <property type="molecule type" value="Genomic_DNA"/>
</dbReference>
<sequence>MTSSSTSAMANDQNSVEGCRALMWLVAAQRPVTAVELHAVILIGRLQDNAFRAAGTFMTTQAQNTADLFTEEKAISEIQALLGRKAVEFTREPGFGHHFCVRLALRHQETDDLPDNLFDLVPDIDFTKEEAHKYAASICLGICRTTTPRLASFREEKPALFSLLTYAWTYWSLHIYLSSSQAWTSGIQLRNTFNNVVLDALNFLVTLDKQLLHCANSANKEGVGELALLNAEVLELLEVPLRCLSDIVRAFTEGSSLHTLDILLAATIKVASLGDARPFPTLHYHITQTSDGLAAMSTRHCHKTVHSKRTTSRIGGMDTDVFLFAVKWQKGLQDQDKEFLALFAESARHLRLLCVTLSQGPLVQKLATQATSGSTIDTLLNLATFLEALSCVPFRRLMQKSYSEEHLELSRSESGKCRARYHVWEEGEKLFVEHQSLPCLDEGLMRGANSSDTVSRLTNAQLAILKMKRPITTCGQNDDGQWPRAVKAEEDASPALVLAVLHRIHPGGLAYVEDINWIYLQLKSILLSDGYGPALARILVAIVMNHIRTIFVPWLGVDTWQNPLEQLRLSLSNPEVFLDEFHSYTWVWMAFSTFQRIALGFVAGRILEGALTSVSPTKLVPGFRHSQSYIICYMVWVLTTAENLFSHTINLFAVATAFWNLTSSESEAGLLALRMLMAKHWPKMIPVAAQILYLIRFTAIPIVTLGVRSALNGHLGLSLFIGLVVALARAIIVHRSFFFIALQMSGMFVAAGWFLVACWVLCEWFWDDPLGVKLHIQRAVRREEVTQAALARGLAHREEHRRSYWY</sequence>
<feature type="transmembrane region" description="Helical" evidence="1">
    <location>
        <begin position="713"/>
        <end position="732"/>
    </location>
</feature>
<keyword evidence="1" id="KW-1133">Transmembrane helix</keyword>
<feature type="transmembrane region" description="Helical" evidence="1">
    <location>
        <begin position="685"/>
        <end position="707"/>
    </location>
</feature>
<proteinExistence type="predicted"/>
<dbReference type="AlphaFoldDB" id="A0AAN6XZN0"/>
<reference evidence="2" key="1">
    <citation type="journal article" date="2023" name="Mol. Phylogenet. Evol.">
        <title>Genome-scale phylogeny and comparative genomics of the fungal order Sordariales.</title>
        <authorList>
            <person name="Hensen N."/>
            <person name="Bonometti L."/>
            <person name="Westerberg I."/>
            <person name="Brannstrom I.O."/>
            <person name="Guillou S."/>
            <person name="Cros-Aarteil S."/>
            <person name="Calhoun S."/>
            <person name="Haridas S."/>
            <person name="Kuo A."/>
            <person name="Mondo S."/>
            <person name="Pangilinan J."/>
            <person name="Riley R."/>
            <person name="LaButti K."/>
            <person name="Andreopoulos B."/>
            <person name="Lipzen A."/>
            <person name="Chen C."/>
            <person name="Yan M."/>
            <person name="Daum C."/>
            <person name="Ng V."/>
            <person name="Clum A."/>
            <person name="Steindorff A."/>
            <person name="Ohm R.A."/>
            <person name="Martin F."/>
            <person name="Silar P."/>
            <person name="Natvig D.O."/>
            <person name="Lalanne C."/>
            <person name="Gautier V."/>
            <person name="Ament-Velasquez S.L."/>
            <person name="Kruys A."/>
            <person name="Hutchinson M.I."/>
            <person name="Powell A.J."/>
            <person name="Barry K."/>
            <person name="Miller A.N."/>
            <person name="Grigoriev I.V."/>
            <person name="Debuchy R."/>
            <person name="Gladieux P."/>
            <person name="Hiltunen Thoren M."/>
            <person name="Johannesson H."/>
        </authorList>
    </citation>
    <scope>NUCLEOTIDE SEQUENCE</scope>
    <source>
        <strain evidence="2">PSN293</strain>
    </source>
</reference>